<comment type="catalytic activity">
    <reaction evidence="7">
        <text>a 2'-deoxyadenosine in DNA + S-adenosyl-L-methionine = an N(6)-methyl-2'-deoxyadenosine in DNA + S-adenosyl-L-homocysteine + H(+)</text>
        <dbReference type="Rhea" id="RHEA:15197"/>
        <dbReference type="Rhea" id="RHEA-COMP:12418"/>
        <dbReference type="Rhea" id="RHEA-COMP:12419"/>
        <dbReference type="ChEBI" id="CHEBI:15378"/>
        <dbReference type="ChEBI" id="CHEBI:57856"/>
        <dbReference type="ChEBI" id="CHEBI:59789"/>
        <dbReference type="ChEBI" id="CHEBI:90615"/>
        <dbReference type="ChEBI" id="CHEBI:90616"/>
        <dbReference type="EC" id="2.1.1.72"/>
    </reaction>
</comment>
<keyword evidence="4" id="KW-0808">Transferase</keyword>
<dbReference type="Gene3D" id="3.40.50.150">
    <property type="entry name" value="Vaccinia Virus protein VP39"/>
    <property type="match status" value="1"/>
</dbReference>
<dbReference type="EMBL" id="BMFT01000001">
    <property type="protein sequence ID" value="GGH11335.1"/>
    <property type="molecule type" value="Genomic_DNA"/>
</dbReference>
<evidence type="ECO:0000256" key="7">
    <source>
        <dbReference type="ARBA" id="ARBA00047942"/>
    </source>
</evidence>
<keyword evidence="11" id="KW-1185">Reference proteome</keyword>
<dbReference type="PANTHER" id="PTHR42998:SF1">
    <property type="entry name" value="TYPE I RESTRICTION ENZYME HINDI METHYLASE SUBUNIT"/>
    <property type="match status" value="1"/>
</dbReference>
<name>A0ABQ1Y4Q9_9BACL</name>
<evidence type="ECO:0000256" key="4">
    <source>
        <dbReference type="ARBA" id="ARBA00022679"/>
    </source>
</evidence>
<evidence type="ECO:0000313" key="10">
    <source>
        <dbReference type="EMBL" id="GGH11335.1"/>
    </source>
</evidence>
<dbReference type="PANTHER" id="PTHR42998">
    <property type="entry name" value="TYPE I RESTRICTION ENZYME HINDVIIP M PROTEIN-RELATED"/>
    <property type="match status" value="1"/>
</dbReference>
<organism evidence="10 11">
    <name type="scientific">Paenibacillus segetis</name>
    <dbReference type="NCBI Taxonomy" id="1325360"/>
    <lineage>
        <taxon>Bacteria</taxon>
        <taxon>Bacillati</taxon>
        <taxon>Bacillota</taxon>
        <taxon>Bacilli</taxon>
        <taxon>Bacillales</taxon>
        <taxon>Paenibacillaceae</taxon>
        <taxon>Paenibacillus</taxon>
    </lineage>
</organism>
<dbReference type="SUPFAM" id="SSF53335">
    <property type="entry name" value="S-adenosyl-L-methionine-dependent methyltransferases"/>
    <property type="match status" value="1"/>
</dbReference>
<dbReference type="Pfam" id="PF12161">
    <property type="entry name" value="HsdM_N"/>
    <property type="match status" value="1"/>
</dbReference>
<evidence type="ECO:0000256" key="5">
    <source>
        <dbReference type="ARBA" id="ARBA00022691"/>
    </source>
</evidence>
<comment type="similarity">
    <text evidence="1">Belongs to the N(4)/N(6)-methyltransferase family.</text>
</comment>
<dbReference type="Gene3D" id="1.20.1260.30">
    <property type="match status" value="1"/>
</dbReference>
<evidence type="ECO:0000256" key="6">
    <source>
        <dbReference type="ARBA" id="ARBA00022747"/>
    </source>
</evidence>
<dbReference type="InterPro" id="IPR003356">
    <property type="entry name" value="DNA_methylase_A-5"/>
</dbReference>
<dbReference type="InterPro" id="IPR052916">
    <property type="entry name" value="Type-I_RE_MTase_Subunit"/>
</dbReference>
<accession>A0ABQ1Y4Q9</accession>
<proteinExistence type="inferred from homology"/>
<evidence type="ECO:0000256" key="3">
    <source>
        <dbReference type="ARBA" id="ARBA00022603"/>
    </source>
</evidence>
<dbReference type="EC" id="2.1.1.72" evidence="2"/>
<dbReference type="CDD" id="cd02440">
    <property type="entry name" value="AdoMet_MTases"/>
    <property type="match status" value="1"/>
</dbReference>
<dbReference type="InterPro" id="IPR022749">
    <property type="entry name" value="D12N6_MeTrfase_N"/>
</dbReference>
<evidence type="ECO:0000259" key="9">
    <source>
        <dbReference type="Pfam" id="PF12161"/>
    </source>
</evidence>
<dbReference type="Proteomes" id="UP000659344">
    <property type="component" value="Unassembled WGS sequence"/>
</dbReference>
<keyword evidence="6" id="KW-0680">Restriction system</keyword>
<dbReference type="InterPro" id="IPR002052">
    <property type="entry name" value="DNA_methylase_N6_adenine_CS"/>
</dbReference>
<evidence type="ECO:0000259" key="8">
    <source>
        <dbReference type="Pfam" id="PF02384"/>
    </source>
</evidence>
<protein>
    <recommendedName>
        <fullName evidence="2">site-specific DNA-methyltransferase (adenine-specific)</fullName>
        <ecNumber evidence="2">2.1.1.72</ecNumber>
    </recommendedName>
</protein>
<feature type="domain" description="N6 adenine-specific DNA methyltransferase N-terminal" evidence="9">
    <location>
        <begin position="9"/>
        <end position="128"/>
    </location>
</feature>
<dbReference type="InterPro" id="IPR038333">
    <property type="entry name" value="T1MK-like_N_sf"/>
</dbReference>
<dbReference type="Pfam" id="PF02384">
    <property type="entry name" value="N6_Mtase"/>
    <property type="match status" value="1"/>
</dbReference>
<keyword evidence="5" id="KW-0949">S-adenosyl-L-methionine</keyword>
<evidence type="ECO:0000256" key="1">
    <source>
        <dbReference type="ARBA" id="ARBA00006594"/>
    </source>
</evidence>
<dbReference type="PRINTS" id="PR00507">
    <property type="entry name" value="N12N6MTFRASE"/>
</dbReference>
<evidence type="ECO:0000313" key="11">
    <source>
        <dbReference type="Proteomes" id="UP000659344"/>
    </source>
</evidence>
<feature type="domain" description="DNA methylase adenine-specific" evidence="8">
    <location>
        <begin position="146"/>
        <end position="343"/>
    </location>
</feature>
<comment type="caution">
    <text evidence="10">The sequence shown here is derived from an EMBL/GenBank/DDBJ whole genome shotgun (WGS) entry which is preliminary data.</text>
</comment>
<dbReference type="PROSITE" id="PS00092">
    <property type="entry name" value="N6_MTASE"/>
    <property type="match status" value="1"/>
</dbReference>
<evidence type="ECO:0000256" key="2">
    <source>
        <dbReference type="ARBA" id="ARBA00011900"/>
    </source>
</evidence>
<gene>
    <name evidence="10" type="ORF">GCM10008013_03070</name>
</gene>
<reference evidence="11" key="1">
    <citation type="journal article" date="2019" name="Int. J. Syst. Evol. Microbiol.">
        <title>The Global Catalogue of Microorganisms (GCM) 10K type strain sequencing project: providing services to taxonomists for standard genome sequencing and annotation.</title>
        <authorList>
            <consortium name="The Broad Institute Genomics Platform"/>
            <consortium name="The Broad Institute Genome Sequencing Center for Infectious Disease"/>
            <person name="Wu L."/>
            <person name="Ma J."/>
        </authorList>
    </citation>
    <scope>NUCLEOTIDE SEQUENCE [LARGE SCALE GENOMIC DNA]</scope>
    <source>
        <strain evidence="11">CGMCC 1.12769</strain>
    </source>
</reference>
<sequence>MSTANIGFEENLWGMADKLRGSMDSGEYKNVVLGLLFLKYVSDAFEEKYEELAADEWSDPEDSDEYLAENIFWVPKEARWSFIKDNAKKPEIGQIIDKAMIAVEKENPSLQGVLPKDYARPALDKIRLGETIDLFSFKVGDEASRSKDVLGRVYEYFLSKFASAEGKNGGEFYTPSSVVHLLVEMLQPYKGRIYDPCCGSGGMFVQSEKFVEEHQGKLGDISVYGQEFNPTTWKLCKMNLAIRGIDGNIGPHNADTFLNDLHKGVKADYILANPPFNIKDWGGDKLREDVRWQYGTPPVGNANYAWIQHMISKLAPTGTAGFVLANGSMSSNTSGEGEIRKNLKLI</sequence>
<keyword evidence="3" id="KW-0489">Methyltransferase</keyword>
<dbReference type="InterPro" id="IPR029063">
    <property type="entry name" value="SAM-dependent_MTases_sf"/>
</dbReference>